<organism evidence="2 3">
    <name type="scientific">Deefgea salmonis</name>
    <dbReference type="NCBI Taxonomy" id="2875502"/>
    <lineage>
        <taxon>Bacteria</taxon>
        <taxon>Pseudomonadati</taxon>
        <taxon>Pseudomonadota</taxon>
        <taxon>Betaproteobacteria</taxon>
        <taxon>Neisseriales</taxon>
        <taxon>Chitinibacteraceae</taxon>
        <taxon>Deefgea</taxon>
    </lineage>
</organism>
<evidence type="ECO:0000256" key="1">
    <source>
        <dbReference type="SAM" id="MobiDB-lite"/>
    </source>
</evidence>
<protein>
    <submittedName>
        <fullName evidence="2">Uncharacterized protein</fullName>
    </submittedName>
</protein>
<keyword evidence="3" id="KW-1185">Reference proteome</keyword>
<dbReference type="EMBL" id="JAJAWG010000003">
    <property type="protein sequence ID" value="MCB5196037.1"/>
    <property type="molecule type" value="Genomic_DNA"/>
</dbReference>
<evidence type="ECO:0000313" key="3">
    <source>
        <dbReference type="Proteomes" id="UP001198034"/>
    </source>
</evidence>
<feature type="compositionally biased region" description="Acidic residues" evidence="1">
    <location>
        <begin position="66"/>
        <end position="76"/>
    </location>
</feature>
<comment type="caution">
    <text evidence="2">The sequence shown here is derived from an EMBL/GenBank/DDBJ whole genome shotgun (WGS) entry which is preliminary data.</text>
</comment>
<accession>A0ABS8BJZ4</accession>
<dbReference type="RefSeq" id="WP_226763815.1">
    <property type="nucleotide sequence ID" value="NZ_JAJAWG010000003.1"/>
</dbReference>
<dbReference type="Proteomes" id="UP001198034">
    <property type="component" value="Unassembled WGS sequence"/>
</dbReference>
<gene>
    <name evidence="2" type="ORF">LG219_07055</name>
</gene>
<sequence>MPVSPEQFSSLIQLVTQLQPMPAYQAAKELEMLKPEMTDEQRHAYEQALGDAQRQRKEIEKANAEATEDAFDQDED</sequence>
<evidence type="ECO:0000313" key="2">
    <source>
        <dbReference type="EMBL" id="MCB5196037.1"/>
    </source>
</evidence>
<proteinExistence type="predicted"/>
<feature type="region of interest" description="Disordered" evidence="1">
    <location>
        <begin position="50"/>
        <end position="76"/>
    </location>
</feature>
<feature type="compositionally biased region" description="Basic and acidic residues" evidence="1">
    <location>
        <begin position="53"/>
        <end position="63"/>
    </location>
</feature>
<name>A0ABS8BJZ4_9NEIS</name>
<reference evidence="2 3" key="1">
    <citation type="submission" date="2021-10" db="EMBL/GenBank/DDBJ databases">
        <authorList>
            <person name="Chen M."/>
        </authorList>
    </citation>
    <scope>NUCLEOTIDE SEQUENCE [LARGE SCALE GENOMIC DNA]</scope>
    <source>
        <strain evidence="2 3">H3-26</strain>
    </source>
</reference>